<dbReference type="Gene3D" id="3.10.180.10">
    <property type="entry name" value="2,3-Dihydroxybiphenyl 1,2-Dioxygenase, domain 1"/>
    <property type="match status" value="1"/>
</dbReference>
<organism evidence="2">
    <name type="scientific">freshwater metagenome</name>
    <dbReference type="NCBI Taxonomy" id="449393"/>
    <lineage>
        <taxon>unclassified sequences</taxon>
        <taxon>metagenomes</taxon>
        <taxon>ecological metagenomes</taxon>
    </lineage>
</organism>
<accession>A0A6J6G3N9</accession>
<feature type="domain" description="VOC" evidence="1">
    <location>
        <begin position="99"/>
        <end position="216"/>
    </location>
</feature>
<evidence type="ECO:0000313" key="2">
    <source>
        <dbReference type="EMBL" id="CAB4595817.1"/>
    </source>
</evidence>
<evidence type="ECO:0000259" key="1">
    <source>
        <dbReference type="PROSITE" id="PS51819"/>
    </source>
</evidence>
<dbReference type="InterPro" id="IPR037523">
    <property type="entry name" value="VOC_core"/>
</dbReference>
<dbReference type="SUPFAM" id="SSF54593">
    <property type="entry name" value="Glyoxalase/Bleomycin resistance protein/Dihydroxybiphenyl dioxygenase"/>
    <property type="match status" value="1"/>
</dbReference>
<gene>
    <name evidence="2" type="ORF">UFOPK1722_01887</name>
</gene>
<sequence length="219" mass="23069">MSDLSESARVAELRLGCPVEPWSRLGFAVHESSDGPSVTVAGLGFRFVDGAPGSVESAVAGWTLVGATSGPDDVDGIATRWIDEPANSPAPGNRVRVSSIDHIVIMTGSLDRTSESIDRILGAPRKRVRDAGGGVRQGFHRAGDIILEVVERPDLDPNTAASLWGVVFVVDDLDATVAWLGPDAVSAPRDAVQPGRRIASIRREVGLGLPVALMTPHVR</sequence>
<dbReference type="InterPro" id="IPR029068">
    <property type="entry name" value="Glyas_Bleomycin-R_OHBP_Dase"/>
</dbReference>
<name>A0A6J6G3N9_9ZZZZ</name>
<protein>
    <submittedName>
        <fullName evidence="2">Unannotated protein</fullName>
    </submittedName>
</protein>
<dbReference type="PROSITE" id="PS51819">
    <property type="entry name" value="VOC"/>
    <property type="match status" value="1"/>
</dbReference>
<reference evidence="2" key="1">
    <citation type="submission" date="2020-05" db="EMBL/GenBank/DDBJ databases">
        <authorList>
            <person name="Chiriac C."/>
            <person name="Salcher M."/>
            <person name="Ghai R."/>
            <person name="Kavagutti S V."/>
        </authorList>
    </citation>
    <scope>NUCLEOTIDE SEQUENCE</scope>
</reference>
<dbReference type="EMBL" id="CAEZTS010000233">
    <property type="protein sequence ID" value="CAB4595817.1"/>
    <property type="molecule type" value="Genomic_DNA"/>
</dbReference>
<proteinExistence type="predicted"/>
<dbReference type="AlphaFoldDB" id="A0A6J6G3N9"/>